<dbReference type="GO" id="GO:1990316">
    <property type="term" value="C:Atg1/ULK1 kinase complex"/>
    <property type="evidence" value="ECO:0007669"/>
    <property type="project" value="TreeGrafter"/>
</dbReference>
<accession>A0AA87ZNR0</accession>
<gene>
    <name evidence="5" type="ORF">TIFTF001_002606</name>
</gene>
<name>A0AA87ZNR0_FICCA</name>
<dbReference type="GO" id="GO:0019901">
    <property type="term" value="F:protein kinase binding"/>
    <property type="evidence" value="ECO:0007669"/>
    <property type="project" value="TreeGrafter"/>
</dbReference>
<sequence length="381" mass="43459">MNALSYGSRTSGESERELDTTHLPNRHNPTNTRCHHHVSLSPQSISNLASFHCVYNIQRLLEAAIVEDVEFMCLRPSPTHLQPCNRATILGGCCSCSPTHLQPCSRETTMGATIRVLQPISNLADGRAFHIRGVPFVSGKNRVPDTRAPEVEHFEFEIREVLRLALVDLICASAHYTFQRRGILHTILFHRALGLVRPRDVDLELFEITYVQCGDLEIENKIDEKIEQFISWVEKHPNKKSQICLSFYEVKNKQVSWFTNKIERLYWEQWYINLNVSQLPRTHSSKSHRSKVVVDPGAMTIESALEESSARRASLEASLREVLFQIIKFVNEKKDHVPPIPNRDGVISYPYEITIPSSSDSAFGMDMIKRMLQTGHPTMLS</sequence>
<evidence type="ECO:0000256" key="1">
    <source>
        <dbReference type="ARBA" id="ARBA00007130"/>
    </source>
</evidence>
<evidence type="ECO:0000313" key="6">
    <source>
        <dbReference type="Proteomes" id="UP001187192"/>
    </source>
</evidence>
<dbReference type="Proteomes" id="UP001187192">
    <property type="component" value="Unassembled WGS sequence"/>
</dbReference>
<comment type="caution">
    <text evidence="5">The sequence shown here is derived from an EMBL/GenBank/DDBJ whole genome shotgun (WGS) entry which is preliminary data.</text>
</comment>
<comment type="similarity">
    <text evidence="1">Belongs to the ATG101 family.</text>
</comment>
<dbReference type="GO" id="GO:0000407">
    <property type="term" value="C:phagophore assembly site"/>
    <property type="evidence" value="ECO:0007669"/>
    <property type="project" value="TreeGrafter"/>
</dbReference>
<reference evidence="5" key="1">
    <citation type="submission" date="2023-07" db="EMBL/GenBank/DDBJ databases">
        <title>draft genome sequence of fig (Ficus carica).</title>
        <authorList>
            <person name="Takahashi T."/>
            <person name="Nishimura K."/>
        </authorList>
    </citation>
    <scope>NUCLEOTIDE SEQUENCE</scope>
</reference>
<evidence type="ECO:0000256" key="2">
    <source>
        <dbReference type="ARBA" id="ARBA00018874"/>
    </source>
</evidence>
<evidence type="ECO:0000256" key="3">
    <source>
        <dbReference type="ARBA" id="ARBA00023006"/>
    </source>
</evidence>
<keyword evidence="3" id="KW-0072">Autophagy</keyword>
<proteinExistence type="inferred from homology"/>
<evidence type="ECO:0000313" key="5">
    <source>
        <dbReference type="EMBL" id="GMN29911.1"/>
    </source>
</evidence>
<dbReference type="InterPro" id="IPR012445">
    <property type="entry name" value="ATG101"/>
</dbReference>
<dbReference type="PANTHER" id="PTHR13292">
    <property type="entry name" value="AUTOPHAGY-RELATED PROTEIN 101"/>
    <property type="match status" value="1"/>
</dbReference>
<keyword evidence="6" id="KW-1185">Reference proteome</keyword>
<protein>
    <recommendedName>
        <fullName evidence="2">Autophagy-related protein 101</fullName>
    </recommendedName>
</protein>
<dbReference type="AlphaFoldDB" id="A0AA87ZNR0"/>
<evidence type="ECO:0000256" key="4">
    <source>
        <dbReference type="SAM" id="MobiDB-lite"/>
    </source>
</evidence>
<feature type="compositionally biased region" description="Polar residues" evidence="4">
    <location>
        <begin position="1"/>
        <end position="11"/>
    </location>
</feature>
<dbReference type="EMBL" id="BTGU01000002">
    <property type="protein sequence ID" value="GMN29911.1"/>
    <property type="molecule type" value="Genomic_DNA"/>
</dbReference>
<dbReference type="Pfam" id="PF07855">
    <property type="entry name" value="ATG101"/>
    <property type="match status" value="1"/>
</dbReference>
<feature type="region of interest" description="Disordered" evidence="4">
    <location>
        <begin position="1"/>
        <end position="31"/>
    </location>
</feature>
<dbReference type="PANTHER" id="PTHR13292:SF0">
    <property type="entry name" value="AUTOPHAGY-RELATED PROTEIN 101"/>
    <property type="match status" value="1"/>
</dbReference>
<dbReference type="GO" id="GO:0000045">
    <property type="term" value="P:autophagosome assembly"/>
    <property type="evidence" value="ECO:0007669"/>
    <property type="project" value="TreeGrafter"/>
</dbReference>
<organism evidence="5 6">
    <name type="scientific">Ficus carica</name>
    <name type="common">Common fig</name>
    <dbReference type="NCBI Taxonomy" id="3494"/>
    <lineage>
        <taxon>Eukaryota</taxon>
        <taxon>Viridiplantae</taxon>
        <taxon>Streptophyta</taxon>
        <taxon>Embryophyta</taxon>
        <taxon>Tracheophyta</taxon>
        <taxon>Spermatophyta</taxon>
        <taxon>Magnoliopsida</taxon>
        <taxon>eudicotyledons</taxon>
        <taxon>Gunneridae</taxon>
        <taxon>Pentapetalae</taxon>
        <taxon>rosids</taxon>
        <taxon>fabids</taxon>
        <taxon>Rosales</taxon>
        <taxon>Moraceae</taxon>
        <taxon>Ficeae</taxon>
        <taxon>Ficus</taxon>
    </lineage>
</organism>